<proteinExistence type="predicted"/>
<dbReference type="EMBL" id="JAQMWT010000038">
    <property type="protein sequence ID" value="KAJ8612914.1"/>
    <property type="molecule type" value="Genomic_DNA"/>
</dbReference>
<sequence>MARGNKKKRKRKKNEEVWDLETVVPGEDPSEVAHMVQFFLCQLRWQFGSFGDFSEFDAEMDRIGGSEDVRSCGGLMETFFRGPARGDRWVPWHTTTCEQELFLMRRIRTLKSVSEAERFCLCCAFSACRCIPVWETCVLPNIEPPVTPEFFESSKFLEGLFEFRKRGNKLHTSAFNCYPPRGASGDEFVRFIASRHVHFANIGVAAFPLITGNAATLDALDKCFRSFDRVGPTMSKVLLITTHLWYPELGILRSGCEVGDGARQAFEFLYPDGFSDVINRRDVLQHLYDYLTTTPVVDQRLPRMIEWVCHKTRARFPEIPEGAIADRMTIYDLQVQLCEWRKFRRAVDPKRTIKKGTILSL</sequence>
<dbReference type="Proteomes" id="UP001230188">
    <property type="component" value="Unassembled WGS sequence"/>
</dbReference>
<gene>
    <name evidence="1" type="ORF">CTAYLR_006183</name>
</gene>
<accession>A0AAD7UML0</accession>
<evidence type="ECO:0000313" key="2">
    <source>
        <dbReference type="Proteomes" id="UP001230188"/>
    </source>
</evidence>
<keyword evidence="2" id="KW-1185">Reference proteome</keyword>
<dbReference type="AlphaFoldDB" id="A0AAD7UML0"/>
<evidence type="ECO:0000313" key="1">
    <source>
        <dbReference type="EMBL" id="KAJ8612914.1"/>
    </source>
</evidence>
<organism evidence="1 2">
    <name type="scientific">Chrysophaeum taylorii</name>
    <dbReference type="NCBI Taxonomy" id="2483200"/>
    <lineage>
        <taxon>Eukaryota</taxon>
        <taxon>Sar</taxon>
        <taxon>Stramenopiles</taxon>
        <taxon>Ochrophyta</taxon>
        <taxon>Pelagophyceae</taxon>
        <taxon>Pelagomonadales</taxon>
        <taxon>Pelagomonadaceae</taxon>
        <taxon>Chrysophaeum</taxon>
    </lineage>
</organism>
<name>A0AAD7UML0_9STRA</name>
<protein>
    <submittedName>
        <fullName evidence="1">Uncharacterized protein</fullName>
    </submittedName>
</protein>
<comment type="caution">
    <text evidence="1">The sequence shown here is derived from an EMBL/GenBank/DDBJ whole genome shotgun (WGS) entry which is preliminary data.</text>
</comment>
<reference evidence="1" key="1">
    <citation type="submission" date="2023-01" db="EMBL/GenBank/DDBJ databases">
        <title>Metagenome sequencing of chrysophaentin producing Chrysophaeum taylorii.</title>
        <authorList>
            <person name="Davison J."/>
            <person name="Bewley C."/>
        </authorList>
    </citation>
    <scope>NUCLEOTIDE SEQUENCE</scope>
    <source>
        <strain evidence="1">NIES-1699</strain>
    </source>
</reference>